<keyword evidence="1" id="KW-0694">RNA-binding</keyword>
<dbReference type="CDD" id="cd00165">
    <property type="entry name" value="S4"/>
    <property type="match status" value="1"/>
</dbReference>
<sequence>MAAVNGTGGGPAPEATGGIETIEIRDEAITLGQLLKLHGIAGTGAEAKDMLAAEAVSVNGAVETRRGAKVRPGDIVDAAGEVFTVATRG</sequence>
<dbReference type="PROSITE" id="PS50889">
    <property type="entry name" value="S4"/>
    <property type="match status" value="1"/>
</dbReference>
<dbReference type="Gene3D" id="3.10.290.10">
    <property type="entry name" value="RNA-binding S4 domain"/>
    <property type="match status" value="1"/>
</dbReference>
<comment type="caution">
    <text evidence="2">The sequence shown here is derived from an EMBL/GenBank/DDBJ whole genome shotgun (WGS) entry which is preliminary data.</text>
</comment>
<keyword evidence="3" id="KW-1185">Reference proteome</keyword>
<evidence type="ECO:0008006" key="4">
    <source>
        <dbReference type="Google" id="ProtNLM"/>
    </source>
</evidence>
<proteinExistence type="predicted"/>
<dbReference type="Pfam" id="PF13275">
    <property type="entry name" value="S4_2"/>
    <property type="match status" value="1"/>
</dbReference>
<protein>
    <recommendedName>
        <fullName evidence="4">Ribosome-associated protein</fullName>
    </recommendedName>
</protein>
<name>A0ABN2WK95_9MICO</name>
<evidence type="ECO:0000256" key="1">
    <source>
        <dbReference type="PROSITE-ProRule" id="PRU00182"/>
    </source>
</evidence>
<dbReference type="SUPFAM" id="SSF55174">
    <property type="entry name" value="Alpha-L RNA-binding motif"/>
    <property type="match status" value="1"/>
</dbReference>
<evidence type="ECO:0000313" key="2">
    <source>
        <dbReference type="EMBL" id="GAA2092725.1"/>
    </source>
</evidence>
<evidence type="ECO:0000313" key="3">
    <source>
        <dbReference type="Proteomes" id="UP001500984"/>
    </source>
</evidence>
<dbReference type="EMBL" id="BAAAPZ010000003">
    <property type="protein sequence ID" value="GAA2092725.1"/>
    <property type="molecule type" value="Genomic_DNA"/>
</dbReference>
<accession>A0ABN2WK95</accession>
<dbReference type="InterPro" id="IPR036986">
    <property type="entry name" value="S4_RNA-bd_sf"/>
</dbReference>
<gene>
    <name evidence="2" type="ORF">GCM10009823_10630</name>
</gene>
<reference evidence="3" key="1">
    <citation type="journal article" date="2019" name="Int. J. Syst. Evol. Microbiol.">
        <title>The Global Catalogue of Microorganisms (GCM) 10K type strain sequencing project: providing services to taxonomists for standard genome sequencing and annotation.</title>
        <authorList>
            <consortium name="The Broad Institute Genomics Platform"/>
            <consortium name="The Broad Institute Genome Sequencing Center for Infectious Disease"/>
            <person name="Wu L."/>
            <person name="Ma J."/>
        </authorList>
    </citation>
    <scope>NUCLEOTIDE SEQUENCE [LARGE SCALE GENOMIC DNA]</scope>
    <source>
        <strain evidence="3">JCM 15900</strain>
    </source>
</reference>
<dbReference type="Proteomes" id="UP001500984">
    <property type="component" value="Unassembled WGS sequence"/>
</dbReference>
<organism evidence="2 3">
    <name type="scientific">Brevibacterium salitolerans</name>
    <dbReference type="NCBI Taxonomy" id="1403566"/>
    <lineage>
        <taxon>Bacteria</taxon>
        <taxon>Bacillati</taxon>
        <taxon>Actinomycetota</taxon>
        <taxon>Actinomycetes</taxon>
        <taxon>Micrococcales</taxon>
        <taxon>Brevibacteriaceae</taxon>
        <taxon>Brevibacterium</taxon>
    </lineage>
</organism>